<dbReference type="GeneID" id="66061136"/>
<dbReference type="InterPro" id="IPR015424">
    <property type="entry name" value="PyrdxlP-dep_Trfase"/>
</dbReference>
<reference evidence="8" key="1">
    <citation type="submission" date="2020-03" db="EMBL/GenBank/DDBJ databases">
        <title>A mixture of massive structural variations and highly conserved coding sequences in Ustilaginoidea virens genome.</title>
        <authorList>
            <person name="Zhang K."/>
            <person name="Zhao Z."/>
            <person name="Zhang Z."/>
            <person name="Li Y."/>
            <person name="Hsiang T."/>
            <person name="Sun W."/>
        </authorList>
    </citation>
    <scope>NUCLEOTIDE SEQUENCE</scope>
    <source>
        <strain evidence="8">UV-8b</strain>
    </source>
</reference>
<sequence length="520" mass="55358">MADIFDLASLQSRLSERQDPHASHGPTLPSPAALQSAVSSLPSPGSPSYLRGTPALDAAAHIANDIVPALTGQARSSRYYGFVTGGVLPIAEWADNVVSRADQNVQVHLPDQTVATAVEHAALGMLTRLLRLDADADVWKGRTFTTGATASNILGMACGREAVVGRRLPPAAAAQQQQRGGVGELGLLAACLASRVSGVQVLTSAGHSSLAKAASVVGLGRQSVKELPRSEARPWRLDIDALAEELRRPGVASIIAISAGDVNTGGYALEGRREWERVRELADRHGAWIHVDGAMGVFARALEDEPQFKLLRQRTEGIELADSITLDGHKLLNVPYDCGIFLTRCASTLSAVFANPNAAYLAPAAADADAAAAIIPSPLNIGLENSRRFRALPAYAVLLSEGRPGIASMLARMVALTRRLAVFLRDSPHYELLPDPAAPLDGIFMILLFRAKSRRLNDTLVQRVNRSRDVYISGTRWAGARAARIAVATWKVDVERDYAVVTALLNAVAEDRDSPTGTPA</sequence>
<accession>A0A8E5ME98</accession>
<feature type="compositionally biased region" description="Low complexity" evidence="7">
    <location>
        <begin position="36"/>
        <end position="46"/>
    </location>
</feature>
<evidence type="ECO:0000256" key="1">
    <source>
        <dbReference type="ARBA" id="ARBA00001933"/>
    </source>
</evidence>
<keyword evidence="3 5" id="KW-0663">Pyridoxal phosphate</keyword>
<dbReference type="GO" id="GO:0005737">
    <property type="term" value="C:cytoplasm"/>
    <property type="evidence" value="ECO:0007669"/>
    <property type="project" value="TreeGrafter"/>
</dbReference>
<dbReference type="InterPro" id="IPR002129">
    <property type="entry name" value="PyrdxlP-dep_de-COase"/>
</dbReference>
<dbReference type="PANTHER" id="PTHR11999">
    <property type="entry name" value="GROUP II PYRIDOXAL-5-PHOSPHATE DECARBOXYLASE"/>
    <property type="match status" value="1"/>
</dbReference>
<dbReference type="RefSeq" id="XP_042993790.1">
    <property type="nucleotide sequence ID" value="XM_043137856.1"/>
</dbReference>
<feature type="modified residue" description="N6-(pyridoxal phosphate)lysine" evidence="5">
    <location>
        <position position="330"/>
    </location>
</feature>
<dbReference type="GO" id="GO:0030170">
    <property type="term" value="F:pyridoxal phosphate binding"/>
    <property type="evidence" value="ECO:0007669"/>
    <property type="project" value="InterPro"/>
</dbReference>
<dbReference type="Gene3D" id="3.90.1150.10">
    <property type="entry name" value="Aspartate Aminotransferase, domain 1"/>
    <property type="match status" value="1"/>
</dbReference>
<evidence type="ECO:0000256" key="4">
    <source>
        <dbReference type="ARBA" id="ARBA00023239"/>
    </source>
</evidence>
<evidence type="ECO:0000256" key="6">
    <source>
        <dbReference type="RuleBase" id="RU000382"/>
    </source>
</evidence>
<dbReference type="EMBL" id="CP072753">
    <property type="protein sequence ID" value="QUC16117.1"/>
    <property type="molecule type" value="Genomic_DNA"/>
</dbReference>
<evidence type="ECO:0000256" key="5">
    <source>
        <dbReference type="PIRSR" id="PIRSR602129-50"/>
    </source>
</evidence>
<dbReference type="PROSITE" id="PS00392">
    <property type="entry name" value="DDC_GAD_HDC_YDC"/>
    <property type="match status" value="1"/>
</dbReference>
<evidence type="ECO:0000313" key="8">
    <source>
        <dbReference type="EMBL" id="QUC16117.1"/>
    </source>
</evidence>
<dbReference type="GO" id="GO:0016831">
    <property type="term" value="F:carboxy-lyase activity"/>
    <property type="evidence" value="ECO:0007669"/>
    <property type="project" value="InterPro"/>
</dbReference>
<dbReference type="Proteomes" id="UP000027002">
    <property type="component" value="Chromosome 1"/>
</dbReference>
<organism evidence="8 9">
    <name type="scientific">Ustilaginoidea virens</name>
    <name type="common">Rice false smut fungus</name>
    <name type="synonym">Villosiclava virens</name>
    <dbReference type="NCBI Taxonomy" id="1159556"/>
    <lineage>
        <taxon>Eukaryota</taxon>
        <taxon>Fungi</taxon>
        <taxon>Dikarya</taxon>
        <taxon>Ascomycota</taxon>
        <taxon>Pezizomycotina</taxon>
        <taxon>Sordariomycetes</taxon>
        <taxon>Hypocreomycetidae</taxon>
        <taxon>Hypocreales</taxon>
        <taxon>Clavicipitaceae</taxon>
        <taxon>Ustilaginoidea</taxon>
    </lineage>
</organism>
<dbReference type="InterPro" id="IPR015421">
    <property type="entry name" value="PyrdxlP-dep_Trfase_major"/>
</dbReference>
<feature type="region of interest" description="Disordered" evidence="7">
    <location>
        <begin position="15"/>
        <end position="46"/>
    </location>
</feature>
<dbReference type="GO" id="GO:0019752">
    <property type="term" value="P:carboxylic acid metabolic process"/>
    <property type="evidence" value="ECO:0007669"/>
    <property type="project" value="InterPro"/>
</dbReference>
<keyword evidence="4 6" id="KW-0456">Lyase</keyword>
<evidence type="ECO:0000256" key="3">
    <source>
        <dbReference type="ARBA" id="ARBA00022898"/>
    </source>
</evidence>
<keyword evidence="9" id="KW-1185">Reference proteome</keyword>
<dbReference type="OrthoDB" id="2161780at2759"/>
<dbReference type="PANTHER" id="PTHR11999:SF165">
    <property type="entry name" value="DECARBOXYLASE, PUTATIVE (AFU_ORTHOLOGUE AFUA_2G04980)-RELATED"/>
    <property type="match status" value="1"/>
</dbReference>
<gene>
    <name evidence="8" type="ORF">UV8b_00358</name>
</gene>
<dbReference type="SUPFAM" id="SSF53383">
    <property type="entry name" value="PLP-dependent transferases"/>
    <property type="match status" value="1"/>
</dbReference>
<protein>
    <recommendedName>
        <fullName evidence="10">Pyridoxal-dependent decarboxylase</fullName>
    </recommendedName>
</protein>
<comment type="cofactor">
    <cofactor evidence="1 5 6">
        <name>pyridoxal 5'-phosphate</name>
        <dbReference type="ChEBI" id="CHEBI:597326"/>
    </cofactor>
</comment>
<evidence type="ECO:0000256" key="7">
    <source>
        <dbReference type="SAM" id="MobiDB-lite"/>
    </source>
</evidence>
<dbReference type="InterPro" id="IPR021115">
    <property type="entry name" value="Pyridoxal-P_BS"/>
</dbReference>
<proteinExistence type="inferred from homology"/>
<dbReference type="Pfam" id="PF00282">
    <property type="entry name" value="Pyridoxal_deC"/>
    <property type="match status" value="1"/>
</dbReference>
<dbReference type="InterPro" id="IPR015422">
    <property type="entry name" value="PyrdxlP-dep_Trfase_small"/>
</dbReference>
<dbReference type="Gene3D" id="3.40.640.10">
    <property type="entry name" value="Type I PLP-dependent aspartate aminotransferase-like (Major domain)"/>
    <property type="match status" value="1"/>
</dbReference>
<evidence type="ECO:0000313" key="9">
    <source>
        <dbReference type="Proteomes" id="UP000027002"/>
    </source>
</evidence>
<dbReference type="AlphaFoldDB" id="A0A8E5ME98"/>
<comment type="similarity">
    <text evidence="2 6">Belongs to the group II decarboxylase family.</text>
</comment>
<evidence type="ECO:0000256" key="2">
    <source>
        <dbReference type="ARBA" id="ARBA00009533"/>
    </source>
</evidence>
<dbReference type="InterPro" id="IPR010977">
    <property type="entry name" value="Aromatic_deC"/>
</dbReference>
<evidence type="ECO:0008006" key="10">
    <source>
        <dbReference type="Google" id="ProtNLM"/>
    </source>
</evidence>
<dbReference type="KEGG" id="uvi:66061136"/>
<name>A0A8E5ME98_USTVR</name>